<evidence type="ECO:0000256" key="2">
    <source>
        <dbReference type="RuleBase" id="RU362039"/>
    </source>
</evidence>
<evidence type="ECO:0000313" key="4">
    <source>
        <dbReference type="EMBL" id="KYF52468.1"/>
    </source>
</evidence>
<dbReference type="InterPro" id="IPR000979">
    <property type="entry name" value="Phosphodiesterase_MJ0936/Vps29"/>
</dbReference>
<accession>A0A150PAG5</accession>
<dbReference type="InterPro" id="IPR029052">
    <property type="entry name" value="Metallo-depent_PP-like"/>
</dbReference>
<evidence type="ECO:0000313" key="5">
    <source>
        <dbReference type="Proteomes" id="UP000075420"/>
    </source>
</evidence>
<organism evidence="4 5">
    <name type="scientific">Sorangium cellulosum</name>
    <name type="common">Polyangium cellulosum</name>
    <dbReference type="NCBI Taxonomy" id="56"/>
    <lineage>
        <taxon>Bacteria</taxon>
        <taxon>Pseudomonadati</taxon>
        <taxon>Myxococcota</taxon>
        <taxon>Polyangia</taxon>
        <taxon>Polyangiales</taxon>
        <taxon>Polyangiaceae</taxon>
        <taxon>Sorangium</taxon>
    </lineage>
</organism>
<dbReference type="InterPro" id="IPR024654">
    <property type="entry name" value="Calcineurin-like_PHP_lpxH"/>
</dbReference>
<evidence type="ECO:0000259" key="3">
    <source>
        <dbReference type="Pfam" id="PF12850"/>
    </source>
</evidence>
<dbReference type="EC" id="3.1.4.-" evidence="2"/>
<gene>
    <name evidence="4" type="ORF">BE08_28530</name>
</gene>
<evidence type="ECO:0000256" key="1">
    <source>
        <dbReference type="ARBA" id="ARBA00008950"/>
    </source>
</evidence>
<dbReference type="EMBL" id="JELY01002460">
    <property type="protein sequence ID" value="KYF52468.1"/>
    <property type="molecule type" value="Genomic_DNA"/>
</dbReference>
<keyword evidence="2" id="KW-0479">Metal-binding</keyword>
<proteinExistence type="inferred from homology"/>
<sequence length="164" mass="16990">MTERRAPREHRIGVISDTHGLVRPEALAALAGSELILHAGDVGGPEVLAALAAIAPVTAVRGNNDSGRWADGLPERATVRVGDATLFMLHDVKALDLDPGEAALSAVVAGHSHRPVIREEGGVLYLNPGSAGPRRFKLPLSVARVVVRGAAVMAEIVEIGDGAP</sequence>
<feature type="domain" description="Calcineurin-like phosphoesterase" evidence="3">
    <location>
        <begin position="11"/>
        <end position="147"/>
    </location>
</feature>
<name>A0A150PAG5_SORCE</name>
<protein>
    <recommendedName>
        <fullName evidence="2">Phosphoesterase</fullName>
        <ecNumber evidence="2">3.1.4.-</ecNumber>
    </recommendedName>
</protein>
<comment type="similarity">
    <text evidence="1 2">Belongs to the metallophosphoesterase superfamily. YfcE family.</text>
</comment>
<reference evidence="4 5" key="1">
    <citation type="submission" date="2014-02" db="EMBL/GenBank/DDBJ databases">
        <title>The small core and large imbalanced accessory genome model reveals a collaborative survival strategy of Sorangium cellulosum strains in nature.</title>
        <authorList>
            <person name="Han K."/>
            <person name="Peng R."/>
            <person name="Blom J."/>
            <person name="Li Y.-Z."/>
        </authorList>
    </citation>
    <scope>NUCLEOTIDE SEQUENCE [LARGE SCALE GENOMIC DNA]</scope>
    <source>
        <strain evidence="4 5">So0157-25</strain>
    </source>
</reference>
<dbReference type="NCBIfam" id="TIGR00040">
    <property type="entry name" value="yfcE"/>
    <property type="match status" value="1"/>
</dbReference>
<dbReference type="AlphaFoldDB" id="A0A150PAG5"/>
<comment type="caution">
    <text evidence="4">The sequence shown here is derived from an EMBL/GenBank/DDBJ whole genome shotgun (WGS) entry which is preliminary data.</text>
</comment>
<dbReference type="Gene3D" id="3.60.21.10">
    <property type="match status" value="1"/>
</dbReference>
<dbReference type="PANTHER" id="PTHR11124">
    <property type="entry name" value="VACUOLAR SORTING PROTEIN VPS29"/>
    <property type="match status" value="1"/>
</dbReference>
<dbReference type="GO" id="GO:0016787">
    <property type="term" value="F:hydrolase activity"/>
    <property type="evidence" value="ECO:0007669"/>
    <property type="project" value="UniProtKB-UniRule"/>
</dbReference>
<dbReference type="Proteomes" id="UP000075420">
    <property type="component" value="Unassembled WGS sequence"/>
</dbReference>
<dbReference type="Pfam" id="PF12850">
    <property type="entry name" value="Metallophos_2"/>
    <property type="match status" value="1"/>
</dbReference>
<dbReference type="SUPFAM" id="SSF56300">
    <property type="entry name" value="Metallo-dependent phosphatases"/>
    <property type="match status" value="1"/>
</dbReference>
<comment type="cofactor">
    <cofactor evidence="2">
        <name>a divalent metal cation</name>
        <dbReference type="ChEBI" id="CHEBI:60240"/>
    </cofactor>
</comment>
<dbReference type="GO" id="GO:0046872">
    <property type="term" value="F:metal ion binding"/>
    <property type="evidence" value="ECO:0007669"/>
    <property type="project" value="UniProtKB-KW"/>
</dbReference>